<protein>
    <submittedName>
        <fullName evidence="10">FAAH1 hydrolase</fullName>
    </submittedName>
</protein>
<dbReference type="CDD" id="cd02440">
    <property type="entry name" value="AdoMet_MTases"/>
    <property type="match status" value="1"/>
</dbReference>
<feature type="domain" description="SAM-dependent MTase RsmB/NOP-type" evidence="9">
    <location>
        <begin position="136"/>
        <end position="444"/>
    </location>
</feature>
<evidence type="ECO:0000313" key="11">
    <source>
        <dbReference type="Proteomes" id="UP001166052"/>
    </source>
</evidence>
<feature type="non-terminal residue" evidence="10">
    <location>
        <position position="1"/>
    </location>
</feature>
<reference evidence="10" key="1">
    <citation type="journal article" date="2021" name="Cell">
        <title>Tracing the genetic footprints of vertebrate landing in non-teleost ray-finned fishes.</title>
        <authorList>
            <person name="Bi X."/>
            <person name="Wang K."/>
            <person name="Yang L."/>
            <person name="Pan H."/>
            <person name="Jiang H."/>
            <person name="Wei Q."/>
            <person name="Fang M."/>
            <person name="Yu H."/>
            <person name="Zhu C."/>
            <person name="Cai Y."/>
            <person name="He Y."/>
            <person name="Gan X."/>
            <person name="Zeng H."/>
            <person name="Yu D."/>
            <person name="Zhu Y."/>
            <person name="Jiang H."/>
            <person name="Qiu Q."/>
            <person name="Yang H."/>
            <person name="Zhang Y.E."/>
            <person name="Wang W."/>
            <person name="Zhu M."/>
            <person name="He S."/>
            <person name="Zhang G."/>
        </authorList>
    </citation>
    <scope>NUCLEOTIDE SEQUENCE</scope>
    <source>
        <strain evidence="10">Bchr_001</strain>
    </source>
</reference>
<keyword evidence="2 7" id="KW-0489">Methyltransferase</keyword>
<evidence type="ECO:0000256" key="2">
    <source>
        <dbReference type="ARBA" id="ARBA00022603"/>
    </source>
</evidence>
<comment type="caution">
    <text evidence="7">Lacks conserved residue(s) required for the propagation of feature annotation.</text>
</comment>
<gene>
    <name evidence="10" type="primary">Faah</name>
    <name evidence="10" type="ORF">GTO92_0000435</name>
</gene>
<keyword evidence="6 7" id="KW-0694">RNA-binding</keyword>
<dbReference type="PROSITE" id="PS00571">
    <property type="entry name" value="AMIDASES"/>
    <property type="match status" value="1"/>
</dbReference>
<dbReference type="PANTHER" id="PTHR45847">
    <property type="entry name" value="FATTY ACID AMIDE HYDROLASE"/>
    <property type="match status" value="1"/>
</dbReference>
<dbReference type="Pfam" id="PF01425">
    <property type="entry name" value="Amidase"/>
    <property type="match status" value="1"/>
</dbReference>
<evidence type="ECO:0000256" key="1">
    <source>
        <dbReference type="ARBA" id="ARBA00009199"/>
    </source>
</evidence>
<feature type="non-terminal residue" evidence="10">
    <location>
        <position position="918"/>
    </location>
</feature>
<dbReference type="Gene3D" id="6.20.240.40">
    <property type="match status" value="1"/>
</dbReference>
<accession>A0ABS2Z4R1</accession>
<comment type="similarity">
    <text evidence="7">Belongs to the class I-like SAM-binding methyltransferase superfamily. RsmB/NOP family.</text>
</comment>
<feature type="region of interest" description="Disordered" evidence="8">
    <location>
        <begin position="1"/>
        <end position="20"/>
    </location>
</feature>
<name>A0ABS2Z4R1_POLSE</name>
<dbReference type="InterPro" id="IPR023267">
    <property type="entry name" value="RCMT"/>
</dbReference>
<evidence type="ECO:0000256" key="6">
    <source>
        <dbReference type="ARBA" id="ARBA00022884"/>
    </source>
</evidence>
<dbReference type="InterPro" id="IPR036928">
    <property type="entry name" value="AS_sf"/>
</dbReference>
<comment type="similarity">
    <text evidence="1">Belongs to the amidase family.</text>
</comment>
<evidence type="ECO:0000256" key="5">
    <source>
        <dbReference type="ARBA" id="ARBA00022801"/>
    </source>
</evidence>
<keyword evidence="11" id="KW-1185">Reference proteome</keyword>
<feature type="binding site" evidence="7">
    <location>
        <position position="248"/>
    </location>
    <ligand>
        <name>S-adenosyl-L-methionine</name>
        <dbReference type="ChEBI" id="CHEBI:59789"/>
    </ligand>
</feature>
<dbReference type="EMBL" id="JAAWVN010022391">
    <property type="protein sequence ID" value="MBN3293603.1"/>
    <property type="molecule type" value="Genomic_DNA"/>
</dbReference>
<feature type="binding site" evidence="7">
    <location>
        <position position="281"/>
    </location>
    <ligand>
        <name>S-adenosyl-L-methionine</name>
        <dbReference type="ChEBI" id="CHEBI:59789"/>
    </ligand>
</feature>
<keyword evidence="3 7" id="KW-0808">Transferase</keyword>
<comment type="caution">
    <text evidence="10">The sequence shown here is derived from an EMBL/GenBank/DDBJ whole genome shotgun (WGS) entry which is preliminary data.</text>
</comment>
<proteinExistence type="inferred from homology"/>
<dbReference type="PROSITE" id="PS51686">
    <property type="entry name" value="SAM_MT_RSMB_NOP"/>
    <property type="match status" value="1"/>
</dbReference>
<dbReference type="Pfam" id="PF01189">
    <property type="entry name" value="Methyltr_RsmB-F"/>
    <property type="match status" value="1"/>
</dbReference>
<dbReference type="InterPro" id="IPR052096">
    <property type="entry name" value="Endocannabinoid_amidase"/>
</dbReference>
<evidence type="ECO:0000313" key="10">
    <source>
        <dbReference type="EMBL" id="MBN3293603.1"/>
    </source>
</evidence>
<dbReference type="GO" id="GO:0016787">
    <property type="term" value="F:hydrolase activity"/>
    <property type="evidence" value="ECO:0007669"/>
    <property type="project" value="UniProtKB-KW"/>
</dbReference>
<feature type="binding site" evidence="7">
    <location>
        <position position="299"/>
    </location>
    <ligand>
        <name>S-adenosyl-L-methionine</name>
        <dbReference type="ChEBI" id="CHEBI:59789"/>
    </ligand>
</feature>
<keyword evidence="5 10" id="KW-0378">Hydrolase</keyword>
<organism evidence="10 11">
    <name type="scientific">Polypterus senegalus</name>
    <name type="common">Senegal bichir</name>
    <dbReference type="NCBI Taxonomy" id="55291"/>
    <lineage>
        <taxon>Eukaryota</taxon>
        <taxon>Metazoa</taxon>
        <taxon>Chordata</taxon>
        <taxon>Craniata</taxon>
        <taxon>Vertebrata</taxon>
        <taxon>Euteleostomi</taxon>
        <taxon>Actinopterygii</taxon>
        <taxon>Polypteriformes</taxon>
        <taxon>Polypteridae</taxon>
        <taxon>Polypterus</taxon>
    </lineage>
</organism>
<dbReference type="InterPro" id="IPR049560">
    <property type="entry name" value="MeTrfase_RsmB-F_NOP2_cat"/>
</dbReference>
<feature type="binding site" evidence="7">
    <location>
        <begin position="225"/>
        <end position="231"/>
    </location>
    <ligand>
        <name>S-adenosyl-L-methionine</name>
        <dbReference type="ChEBI" id="CHEBI:59789"/>
    </ligand>
</feature>
<dbReference type="InterPro" id="IPR020556">
    <property type="entry name" value="Amidase_CS"/>
</dbReference>
<dbReference type="InterPro" id="IPR001678">
    <property type="entry name" value="MeTrfase_RsmB-F_NOP2_dom"/>
</dbReference>
<evidence type="ECO:0000259" key="9">
    <source>
        <dbReference type="PROSITE" id="PS51686"/>
    </source>
</evidence>
<dbReference type="SUPFAM" id="SSF75304">
    <property type="entry name" value="Amidase signature (AS) enzymes"/>
    <property type="match status" value="1"/>
</dbReference>
<evidence type="ECO:0000256" key="8">
    <source>
        <dbReference type="SAM" id="MobiDB-lite"/>
    </source>
</evidence>
<dbReference type="SUPFAM" id="SSF53335">
    <property type="entry name" value="S-adenosyl-L-methionine-dependent methyltransferases"/>
    <property type="match status" value="1"/>
</dbReference>
<dbReference type="InterPro" id="IPR029063">
    <property type="entry name" value="SAM-dependent_MTases_sf"/>
</dbReference>
<dbReference type="PRINTS" id="PR02008">
    <property type="entry name" value="RCMTFAMILY"/>
</dbReference>
<dbReference type="Proteomes" id="UP001166052">
    <property type="component" value="Unassembled WGS sequence"/>
</dbReference>
<dbReference type="PANTHER" id="PTHR45847:SF6">
    <property type="entry name" value="FATTY ACID AMIDE HYDROLASE"/>
    <property type="match status" value="1"/>
</dbReference>
<evidence type="ECO:0000256" key="3">
    <source>
        <dbReference type="ARBA" id="ARBA00022679"/>
    </source>
</evidence>
<dbReference type="InterPro" id="IPR023631">
    <property type="entry name" value="Amidase_dom"/>
</dbReference>
<feature type="compositionally biased region" description="Acidic residues" evidence="8">
    <location>
        <begin position="11"/>
        <end position="20"/>
    </location>
</feature>
<dbReference type="Gene3D" id="3.40.50.150">
    <property type="entry name" value="Vaccinia Virus protein VP39"/>
    <property type="match status" value="1"/>
</dbReference>
<dbReference type="Gene3D" id="3.90.1300.10">
    <property type="entry name" value="Amidase signature (AS) domain"/>
    <property type="match status" value="1"/>
</dbReference>
<evidence type="ECO:0000256" key="7">
    <source>
        <dbReference type="PROSITE-ProRule" id="PRU01023"/>
    </source>
</evidence>
<keyword evidence="4 7" id="KW-0949">S-adenosyl-L-methionine</keyword>
<sequence length="918" mass="101889">MKEDKMITNGEPEEAEEEDEEEELVCSSMALLSDTGVLWKNIRCFTAVVPRRYRVKKKWAATLPKISSSKRALQNFDVNYSTQFGESWPIIRASLLSEQKYGALVNNFSLGTTDLQGASDFICEGVMKTLDTNNRNNQISNVHPTQAAGMSKSVNSPSEMEAAMLSFGISPNIKCFTFPKGDVSRFKPARRDSFGILEYYLLDAASVLPVVALDVRPGNVVLDLCAAPGGKTLALLQTQACWKLAVNDSSVSRTDRLKRVLQSYLPREHYIKEKIRITSFDGRKWGDLESRTFDRVLVDVPCTTDRHSLLEDENNIFAKHRAKEREMLPILQMQLLLHDCQQLLSAPPPGWMASLVAAGCAAGAVVWLKRYLNSRKVDKKVAEAKSSRDETVRQTQHAVSCFRQQHSEIDRQSILSLPITELSGKLKNGHLSAEAVLYSYLEKALELQNEVNCVTSFLPECRDQLQDLEKYKDGILFGIPVSIKDNVNVKGRDSSCGLCNKLGCPAAEDSVIVQVLKKQGAVPFVKTNVPQSMMNYECSNQIYGQTLNPCNLRKTPGGSSGGEGALIAGRGSILGIGSDIAGSIRIPASFCGICGLKPTARRISGIGVTTSVPGEQTVLPSSGPMAKDVDSLALLMKALLSEHMFHLDPTVPPLYFNDQIYTSRKALRIGYYEADNFTKPSPSMQRCFWVVKELLEKAGHTLVPFSPPEVEYAFLQLAVRGVLADGGSTLLNNLKEGKLDPNLRAQAFMYKLPSLIKKIISFLLKPLYPRISKAYGAIVGVSSVKDLWKLHTALDEYRERFIAEWRKLQLDVVLCPMLGPAYNLGFAGHLTAAVSYTFLYNLLDFPAGVVPVGRVTEKDEMELKNYKGFYEDIWDKLFKKAVEDGLGLPVSVQCVALPWQEELCLRFMKEVETLVKET</sequence>
<evidence type="ECO:0000256" key="4">
    <source>
        <dbReference type="ARBA" id="ARBA00022691"/>
    </source>
</evidence>